<dbReference type="PANTHER" id="PTHR48022:SF53">
    <property type="entry name" value="ALPHA-GLUCOSIDE TRANSPORTER, PUTATIVE (AFU_ORTHOLOGUE AFUA_3G01700)-RELATED"/>
    <property type="match status" value="1"/>
</dbReference>
<evidence type="ECO:0000256" key="7">
    <source>
        <dbReference type="ARBA" id="ARBA00049119"/>
    </source>
</evidence>
<keyword evidence="12" id="KW-1185">Reference proteome</keyword>
<evidence type="ECO:0000256" key="2">
    <source>
        <dbReference type="ARBA" id="ARBA00010992"/>
    </source>
</evidence>
<dbReference type="Gene3D" id="1.20.1250.20">
    <property type="entry name" value="MFS general substrate transporter like domains"/>
    <property type="match status" value="1"/>
</dbReference>
<evidence type="ECO:0000256" key="1">
    <source>
        <dbReference type="ARBA" id="ARBA00004141"/>
    </source>
</evidence>
<dbReference type="InterPro" id="IPR005829">
    <property type="entry name" value="Sugar_transporter_CS"/>
</dbReference>
<sequence length="562" mass="62116">MSNEKNQQQQLELAQLEHEHVYDPQARESDLVQAAIAAGDAETKLPLKQLIRIYYPAALWSMALSAALIMDGMDTGLVNNFFAQPSYVERFGVPGAGANGAKAIPADWQAAINNGQQIGAVAGLAFVGWATDRFGSRKIYMLGMVLLSAAIFMLVFAQNLPMLMMGNMLCGFPWGIYQTLTTAYAAEICPTAMRGYLTTWVSMCWGMGNFLAAGILRGSLQLPDEWAWRMPYIIQWAWPVPLFIVGFLAPESPWHLVRKGRYDEAARTIRRLARPGYYTDSQIQEQVELIKYTDAKEKEEVASATYFDCFRGVNLRRTEIACVVFAIQPLTGQGVTGYATTYLTQAGMSAVMAFNYSMAIQSVNIVATGIAIFLTGYVGRRTSYLYGTAAIALFQLVLGVLGVAGGSDVALGVAVMMIMIQLAFKLSVGPICYSIIADIPNSRLRNKTIALARATYITTNIVCGQLLPRMLSPTAFNWGAKSGWFWFGIGLFCVGYTFFRVPETKDRTYLELDKLFQDRVPARKFRATKLDLAALSGQNDEVIDEKAEMQHVEGVPTTELRR</sequence>
<feature type="transmembrane region" description="Helical" evidence="9">
    <location>
        <begin position="448"/>
        <end position="471"/>
    </location>
</feature>
<dbReference type="EMBL" id="JAKWFO010000008">
    <property type="protein sequence ID" value="KAI9634248.1"/>
    <property type="molecule type" value="Genomic_DNA"/>
</dbReference>
<dbReference type="GeneID" id="77729558"/>
<feature type="transmembrane region" description="Helical" evidence="9">
    <location>
        <begin position="232"/>
        <end position="249"/>
    </location>
</feature>
<dbReference type="InterPro" id="IPR050360">
    <property type="entry name" value="MFS_Sugar_Transporters"/>
</dbReference>
<comment type="caution">
    <text evidence="11">The sequence shown here is derived from an EMBL/GenBank/DDBJ whole genome shotgun (WGS) entry which is preliminary data.</text>
</comment>
<dbReference type="NCBIfam" id="TIGR00879">
    <property type="entry name" value="SP"/>
    <property type="match status" value="1"/>
</dbReference>
<dbReference type="PROSITE" id="PS00217">
    <property type="entry name" value="SUGAR_TRANSPORT_2"/>
    <property type="match status" value="1"/>
</dbReference>
<evidence type="ECO:0000256" key="5">
    <source>
        <dbReference type="ARBA" id="ARBA00022989"/>
    </source>
</evidence>
<dbReference type="FunFam" id="1.20.1250.20:FF:000078">
    <property type="entry name" value="MFS maltose transporter, putative"/>
    <property type="match status" value="1"/>
</dbReference>
<accession>A0AA38H5F9</accession>
<dbReference type="SUPFAM" id="SSF103473">
    <property type="entry name" value="MFS general substrate transporter"/>
    <property type="match status" value="1"/>
</dbReference>
<organism evidence="11 12">
    <name type="scientific">Dioszegia hungarica</name>
    <dbReference type="NCBI Taxonomy" id="4972"/>
    <lineage>
        <taxon>Eukaryota</taxon>
        <taxon>Fungi</taxon>
        <taxon>Dikarya</taxon>
        <taxon>Basidiomycota</taxon>
        <taxon>Agaricomycotina</taxon>
        <taxon>Tremellomycetes</taxon>
        <taxon>Tremellales</taxon>
        <taxon>Bulleribasidiaceae</taxon>
        <taxon>Dioszegia</taxon>
    </lineage>
</organism>
<feature type="domain" description="Major facilitator superfamily (MFS) profile" evidence="10">
    <location>
        <begin position="60"/>
        <end position="505"/>
    </location>
</feature>
<comment type="catalytic activity">
    <reaction evidence="7">
        <text>myo-inositol(out) + H(+)(out) = myo-inositol(in) + H(+)(in)</text>
        <dbReference type="Rhea" id="RHEA:60364"/>
        <dbReference type="ChEBI" id="CHEBI:15378"/>
        <dbReference type="ChEBI" id="CHEBI:17268"/>
    </reaction>
</comment>
<evidence type="ECO:0000259" key="10">
    <source>
        <dbReference type="PROSITE" id="PS50850"/>
    </source>
</evidence>
<proteinExistence type="inferred from homology"/>
<dbReference type="InterPro" id="IPR005828">
    <property type="entry name" value="MFS_sugar_transport-like"/>
</dbReference>
<evidence type="ECO:0000256" key="8">
    <source>
        <dbReference type="RuleBase" id="RU003346"/>
    </source>
</evidence>
<dbReference type="AlphaFoldDB" id="A0AA38H5F9"/>
<keyword evidence="5 9" id="KW-1133">Transmembrane helix</keyword>
<dbReference type="InterPro" id="IPR036259">
    <property type="entry name" value="MFS_trans_sf"/>
</dbReference>
<reference evidence="11" key="1">
    <citation type="journal article" date="2022" name="G3 (Bethesda)">
        <title>High quality genome of the basidiomycete yeast Dioszegia hungarica PDD-24b-2 isolated from cloud water.</title>
        <authorList>
            <person name="Jarrige D."/>
            <person name="Haridas S."/>
            <person name="Bleykasten-Grosshans C."/>
            <person name="Joly M."/>
            <person name="Nadalig T."/>
            <person name="Sancelme M."/>
            <person name="Vuilleumier S."/>
            <person name="Grigoriev I.V."/>
            <person name="Amato P."/>
            <person name="Bringel F."/>
        </authorList>
    </citation>
    <scope>NUCLEOTIDE SEQUENCE</scope>
    <source>
        <strain evidence="11">PDD-24b-2</strain>
    </source>
</reference>
<protein>
    <submittedName>
        <fullName evidence="11">Maltose permease MAL61</fullName>
    </submittedName>
</protein>
<feature type="transmembrane region" description="Helical" evidence="9">
    <location>
        <begin position="358"/>
        <end position="377"/>
    </location>
</feature>
<dbReference type="PROSITE" id="PS50850">
    <property type="entry name" value="MFS"/>
    <property type="match status" value="1"/>
</dbReference>
<keyword evidence="3 8" id="KW-0813">Transport</keyword>
<evidence type="ECO:0000256" key="9">
    <source>
        <dbReference type="SAM" id="Phobius"/>
    </source>
</evidence>
<dbReference type="InterPro" id="IPR020846">
    <property type="entry name" value="MFS_dom"/>
</dbReference>
<feature type="transmembrane region" description="Helical" evidence="9">
    <location>
        <begin position="139"/>
        <end position="157"/>
    </location>
</feature>
<keyword evidence="4 9" id="KW-0812">Transmembrane</keyword>
<dbReference type="PANTHER" id="PTHR48022">
    <property type="entry name" value="PLASTIDIC GLUCOSE TRANSPORTER 4"/>
    <property type="match status" value="1"/>
</dbReference>
<comment type="subcellular location">
    <subcellularLocation>
        <location evidence="1">Membrane</location>
        <topology evidence="1">Multi-pass membrane protein</topology>
    </subcellularLocation>
</comment>
<feature type="transmembrane region" description="Helical" evidence="9">
    <location>
        <begin position="410"/>
        <end position="436"/>
    </location>
</feature>
<evidence type="ECO:0000313" key="11">
    <source>
        <dbReference type="EMBL" id="KAI9634248.1"/>
    </source>
</evidence>
<feature type="transmembrane region" description="Helical" evidence="9">
    <location>
        <begin position="483"/>
        <end position="499"/>
    </location>
</feature>
<feature type="transmembrane region" description="Helical" evidence="9">
    <location>
        <begin position="200"/>
        <end position="220"/>
    </location>
</feature>
<evidence type="ECO:0000256" key="4">
    <source>
        <dbReference type="ARBA" id="ARBA00022692"/>
    </source>
</evidence>
<feature type="transmembrane region" description="Helical" evidence="9">
    <location>
        <begin position="384"/>
        <end position="404"/>
    </location>
</feature>
<dbReference type="GO" id="GO:0005351">
    <property type="term" value="F:carbohydrate:proton symporter activity"/>
    <property type="evidence" value="ECO:0007669"/>
    <property type="project" value="TreeGrafter"/>
</dbReference>
<evidence type="ECO:0000256" key="6">
    <source>
        <dbReference type="ARBA" id="ARBA00023136"/>
    </source>
</evidence>
<dbReference type="Pfam" id="PF00083">
    <property type="entry name" value="Sugar_tr"/>
    <property type="match status" value="1"/>
</dbReference>
<dbReference type="Proteomes" id="UP001164286">
    <property type="component" value="Unassembled WGS sequence"/>
</dbReference>
<gene>
    <name evidence="11" type="ORF">MKK02DRAFT_38922</name>
</gene>
<name>A0AA38H5F9_9TREE</name>
<comment type="similarity">
    <text evidence="2 8">Belongs to the major facilitator superfamily. Sugar transporter (TC 2.A.1.1) family.</text>
</comment>
<dbReference type="GO" id="GO:0016020">
    <property type="term" value="C:membrane"/>
    <property type="evidence" value="ECO:0007669"/>
    <property type="project" value="UniProtKB-SubCell"/>
</dbReference>
<evidence type="ECO:0000256" key="3">
    <source>
        <dbReference type="ARBA" id="ARBA00022448"/>
    </source>
</evidence>
<evidence type="ECO:0000313" key="12">
    <source>
        <dbReference type="Proteomes" id="UP001164286"/>
    </source>
</evidence>
<keyword evidence="6 9" id="KW-0472">Membrane</keyword>
<dbReference type="InterPro" id="IPR003663">
    <property type="entry name" value="Sugar/inositol_transpt"/>
</dbReference>
<dbReference type="RefSeq" id="XP_052944025.1">
    <property type="nucleotide sequence ID" value="XM_053090353.1"/>
</dbReference>